<dbReference type="SUPFAM" id="SSF46894">
    <property type="entry name" value="C-terminal effector domain of the bipartite response regulators"/>
    <property type="match status" value="1"/>
</dbReference>
<dbReference type="AlphaFoldDB" id="A0A8B3DCG8"/>
<dbReference type="PANTHER" id="PTHR44688:SF16">
    <property type="entry name" value="DNA-BINDING TRANSCRIPTIONAL ACTIVATOR DEVR_DOSR"/>
    <property type="match status" value="1"/>
</dbReference>
<evidence type="ECO:0000256" key="3">
    <source>
        <dbReference type="ARBA" id="ARBA00023163"/>
    </source>
</evidence>
<dbReference type="InterPro" id="IPR036388">
    <property type="entry name" value="WH-like_DNA-bd_sf"/>
</dbReference>
<dbReference type="Gene3D" id="1.10.10.10">
    <property type="entry name" value="Winged helix-like DNA-binding domain superfamily/Winged helix DNA-binding domain"/>
    <property type="match status" value="1"/>
</dbReference>
<organism evidence="5 6">
    <name type="scientific">Vibrio harveyi</name>
    <name type="common">Beneckea harveyi</name>
    <dbReference type="NCBI Taxonomy" id="669"/>
    <lineage>
        <taxon>Bacteria</taxon>
        <taxon>Pseudomonadati</taxon>
        <taxon>Pseudomonadota</taxon>
        <taxon>Gammaproteobacteria</taxon>
        <taxon>Vibrionales</taxon>
        <taxon>Vibrionaceae</taxon>
        <taxon>Vibrio</taxon>
    </lineage>
</organism>
<dbReference type="Pfam" id="PF21155">
    <property type="entry name" value="VpsT-like_REC"/>
    <property type="match status" value="1"/>
</dbReference>
<sequence length="222" mass="25796">MNMGTRRNELESNILLIGENCIQNQFIRRELEKNPQNKLTRKSIHCLDEEINLSSYNVVLISNYLLEERPLSDYISLKTKNTDLVVYDVPKTGSDLRLFSCLNLKGVLYEDSPIEHLTRCIDAVLSGELWLPRKLMAKMLIHFRPYAISSQEISNTLTKREKQILDRIVQGQSNLEIADALFVAESTVKTHVYKLYKKLNVSCRKEAIQKFSRPLRQETQEH</sequence>
<evidence type="ECO:0000256" key="1">
    <source>
        <dbReference type="ARBA" id="ARBA00023015"/>
    </source>
</evidence>
<dbReference type="PRINTS" id="PR00038">
    <property type="entry name" value="HTHLUXR"/>
</dbReference>
<keyword evidence="1" id="KW-0805">Transcription regulation</keyword>
<dbReference type="GO" id="GO:0003677">
    <property type="term" value="F:DNA binding"/>
    <property type="evidence" value="ECO:0007669"/>
    <property type="project" value="UniProtKB-KW"/>
</dbReference>
<comment type="caution">
    <text evidence="5">The sequence shown here is derived from an EMBL/GenBank/DDBJ whole genome shotgun (WGS) entry which is preliminary data.</text>
</comment>
<accession>A0A8B3DCG8</accession>
<dbReference type="RefSeq" id="WP_005451883.1">
    <property type="nucleotide sequence ID" value="NZ_CAKMNG010000013.1"/>
</dbReference>
<reference evidence="5 6" key="1">
    <citation type="submission" date="2018-08" db="EMBL/GenBank/DDBJ databases">
        <title>Vibrio harveyi strains pathogenic to white snook Centropomus viridis Lockington (1877) and potential probiotic bacteria.</title>
        <authorList>
            <person name="Soto-Rodriguez S."/>
            <person name="Gomez-Gil B."/>
            <person name="Lozano-Olvera R."/>
        </authorList>
    </citation>
    <scope>NUCLEOTIDE SEQUENCE [LARGE SCALE GENOMIC DNA]</scope>
    <source>
        <strain evidence="5 6">CAIM 1508</strain>
    </source>
</reference>
<dbReference type="Proteomes" id="UP000253437">
    <property type="component" value="Unassembled WGS sequence"/>
</dbReference>
<keyword evidence="2 5" id="KW-0238">DNA-binding</keyword>
<evidence type="ECO:0000313" key="6">
    <source>
        <dbReference type="Proteomes" id="UP000253437"/>
    </source>
</evidence>
<name>A0A8B3DCG8_VIBHA</name>
<feature type="domain" description="HTH luxR-type" evidence="4">
    <location>
        <begin position="150"/>
        <end position="215"/>
    </location>
</feature>
<evidence type="ECO:0000256" key="2">
    <source>
        <dbReference type="ARBA" id="ARBA00023125"/>
    </source>
</evidence>
<proteinExistence type="predicted"/>
<dbReference type="Gene3D" id="3.40.50.2300">
    <property type="match status" value="1"/>
</dbReference>
<gene>
    <name evidence="5" type="ORF">DS957_018595</name>
</gene>
<dbReference type="InterPro" id="IPR016032">
    <property type="entry name" value="Sig_transdc_resp-reg_C-effctor"/>
</dbReference>
<dbReference type="PROSITE" id="PS50043">
    <property type="entry name" value="HTH_LUXR_2"/>
    <property type="match status" value="1"/>
</dbReference>
<dbReference type="EMBL" id="QOUW02000085">
    <property type="protein sequence ID" value="RIW09394.1"/>
    <property type="molecule type" value="Genomic_DNA"/>
</dbReference>
<dbReference type="GO" id="GO:0006355">
    <property type="term" value="P:regulation of DNA-templated transcription"/>
    <property type="evidence" value="ECO:0007669"/>
    <property type="project" value="InterPro"/>
</dbReference>
<dbReference type="InterPro" id="IPR000792">
    <property type="entry name" value="Tscrpt_reg_LuxR_C"/>
</dbReference>
<evidence type="ECO:0000313" key="5">
    <source>
        <dbReference type="EMBL" id="RIW09394.1"/>
    </source>
</evidence>
<evidence type="ECO:0000259" key="4">
    <source>
        <dbReference type="PROSITE" id="PS50043"/>
    </source>
</evidence>
<keyword evidence="3" id="KW-0804">Transcription</keyword>
<dbReference type="Pfam" id="PF00196">
    <property type="entry name" value="GerE"/>
    <property type="match status" value="1"/>
</dbReference>
<dbReference type="InterPro" id="IPR049151">
    <property type="entry name" value="CsgD-like_REC"/>
</dbReference>
<protein>
    <submittedName>
        <fullName evidence="5">DNA-binding response regulator</fullName>
    </submittedName>
</protein>
<dbReference type="CDD" id="cd06170">
    <property type="entry name" value="LuxR_C_like"/>
    <property type="match status" value="1"/>
</dbReference>
<dbReference type="PANTHER" id="PTHR44688">
    <property type="entry name" value="DNA-BINDING TRANSCRIPTIONAL ACTIVATOR DEVR_DOSR"/>
    <property type="match status" value="1"/>
</dbReference>
<dbReference type="SMART" id="SM00421">
    <property type="entry name" value="HTH_LUXR"/>
    <property type="match status" value="1"/>
</dbReference>